<dbReference type="Pfam" id="PF03780">
    <property type="entry name" value="Asp23"/>
    <property type="match status" value="1"/>
</dbReference>
<evidence type="ECO:0000313" key="2">
    <source>
        <dbReference type="EMBL" id="MBT9144219.1"/>
    </source>
</evidence>
<organism evidence="2 3">
    <name type="scientific">Psychracetigena formicireducens</name>
    <dbReference type="NCBI Taxonomy" id="2986056"/>
    <lineage>
        <taxon>Bacteria</taxon>
        <taxon>Bacillati</taxon>
        <taxon>Candidatus Lithacetigenota</taxon>
        <taxon>Candidatus Psychracetigena</taxon>
    </lineage>
</organism>
<reference evidence="2 3" key="1">
    <citation type="journal article" date="2021" name="bioRxiv">
        <title>Unique metabolic strategies in Hadean analogues reveal hints for primordial physiology.</title>
        <authorList>
            <person name="Nobu M.K."/>
            <person name="Nakai R."/>
            <person name="Tamazawa S."/>
            <person name="Mori H."/>
            <person name="Toyoda A."/>
            <person name="Ijiri A."/>
            <person name="Suzuki S."/>
            <person name="Kurokawa K."/>
            <person name="Kamagata Y."/>
            <person name="Tamaki H."/>
        </authorList>
    </citation>
    <scope>NUCLEOTIDE SEQUENCE [LARGE SCALE GENOMIC DNA]</scope>
    <source>
        <strain evidence="2">BS525</strain>
    </source>
</reference>
<protein>
    <recommendedName>
        <fullName evidence="4">Asp23/Gls24 family envelope stress response protein</fullName>
    </recommendedName>
</protein>
<dbReference type="AlphaFoldDB" id="A0A9E2BJH0"/>
<evidence type="ECO:0008006" key="4">
    <source>
        <dbReference type="Google" id="ProtNLM"/>
    </source>
</evidence>
<accession>A0A9E2BJH0</accession>
<dbReference type="EMBL" id="QLTW01000001">
    <property type="protein sequence ID" value="MBT9144219.1"/>
    <property type="molecule type" value="Genomic_DNA"/>
</dbReference>
<proteinExistence type="inferred from homology"/>
<evidence type="ECO:0000256" key="1">
    <source>
        <dbReference type="ARBA" id="ARBA00005721"/>
    </source>
</evidence>
<evidence type="ECO:0000313" key="3">
    <source>
        <dbReference type="Proteomes" id="UP000811545"/>
    </source>
</evidence>
<comment type="caution">
    <text evidence="2">The sequence shown here is derived from an EMBL/GenBank/DDBJ whole genome shotgun (WGS) entry which is preliminary data.</text>
</comment>
<comment type="similarity">
    <text evidence="1">Belongs to the asp23 family.</text>
</comment>
<name>A0A9E2BJH0_PSYF1</name>
<sequence length="110" mass="12471">MWRDDIYKPSAIDRFFIEDTALKQLILEAIVEVKGVTGLAPDFSGLLKKPIKIIRSKEKLKIKIYLLGEYGENLREVGAVVRGRIIKSLEELGGVEVERVDIIFKGVSRK</sequence>
<dbReference type="InterPro" id="IPR005531">
    <property type="entry name" value="Asp23"/>
</dbReference>
<gene>
    <name evidence="2" type="ORF">DDT42_00051</name>
</gene>
<dbReference type="Proteomes" id="UP000811545">
    <property type="component" value="Unassembled WGS sequence"/>
</dbReference>